<feature type="compositionally biased region" description="Basic and acidic residues" evidence="1">
    <location>
        <begin position="108"/>
        <end position="122"/>
    </location>
</feature>
<dbReference type="AlphaFoldDB" id="A0A8K0I8Z3"/>
<keyword evidence="3" id="KW-1185">Reference proteome</keyword>
<name>A0A8K0I8Z3_COCNU</name>
<organism evidence="2 3">
    <name type="scientific">Cocos nucifera</name>
    <name type="common">Coconut palm</name>
    <dbReference type="NCBI Taxonomy" id="13894"/>
    <lineage>
        <taxon>Eukaryota</taxon>
        <taxon>Viridiplantae</taxon>
        <taxon>Streptophyta</taxon>
        <taxon>Embryophyta</taxon>
        <taxon>Tracheophyta</taxon>
        <taxon>Spermatophyta</taxon>
        <taxon>Magnoliopsida</taxon>
        <taxon>Liliopsida</taxon>
        <taxon>Arecaceae</taxon>
        <taxon>Arecoideae</taxon>
        <taxon>Cocoseae</taxon>
        <taxon>Attaleinae</taxon>
        <taxon>Cocos</taxon>
    </lineage>
</organism>
<feature type="compositionally biased region" description="Basic and acidic residues" evidence="1">
    <location>
        <begin position="9"/>
        <end position="29"/>
    </location>
</feature>
<evidence type="ECO:0000256" key="1">
    <source>
        <dbReference type="SAM" id="MobiDB-lite"/>
    </source>
</evidence>
<protein>
    <submittedName>
        <fullName evidence="2">Uncharacterized protein</fullName>
    </submittedName>
</protein>
<reference evidence="2" key="2">
    <citation type="submission" date="2019-07" db="EMBL/GenBank/DDBJ databases">
        <authorList>
            <person name="Yang Y."/>
            <person name="Bocs S."/>
            <person name="Baudouin L."/>
        </authorList>
    </citation>
    <scope>NUCLEOTIDE SEQUENCE</scope>
    <source>
        <tissue evidence="2">Spear leaf of Hainan Tall coconut</tissue>
    </source>
</reference>
<sequence length="152" mass="16741">MDAQAAKMLTKEFFTKNRKGKTQDDDSKRAKVGISNSRVLASTIAAFEVIVDIEIAPTIEVDTASVGLVPSMPSGPSSGDRILELPIKKGTGEKRKRKAIVKTSYKARLGEPDGDDKERGEDPFDNLEIVWDLADRFAMPEVVDQMADMDLR</sequence>
<feature type="region of interest" description="Disordered" evidence="1">
    <location>
        <begin position="103"/>
        <end position="122"/>
    </location>
</feature>
<accession>A0A8K0I8Z3</accession>
<feature type="region of interest" description="Disordered" evidence="1">
    <location>
        <begin position="1"/>
        <end position="30"/>
    </location>
</feature>
<dbReference type="Proteomes" id="UP000797356">
    <property type="component" value="Chromosome 5"/>
</dbReference>
<comment type="caution">
    <text evidence="2">The sequence shown here is derived from an EMBL/GenBank/DDBJ whole genome shotgun (WGS) entry which is preliminary data.</text>
</comment>
<evidence type="ECO:0000313" key="3">
    <source>
        <dbReference type="Proteomes" id="UP000797356"/>
    </source>
</evidence>
<gene>
    <name evidence="2" type="ORF">COCNU_05G003400</name>
</gene>
<evidence type="ECO:0000313" key="2">
    <source>
        <dbReference type="EMBL" id="KAG1342111.1"/>
    </source>
</evidence>
<dbReference type="EMBL" id="CM017876">
    <property type="protein sequence ID" value="KAG1342111.1"/>
    <property type="molecule type" value="Genomic_DNA"/>
</dbReference>
<reference evidence="2" key="1">
    <citation type="journal article" date="2017" name="Gigascience">
        <title>The genome draft of coconut (Cocos nucifera).</title>
        <authorList>
            <person name="Xiao Y."/>
            <person name="Xu P."/>
            <person name="Fan H."/>
            <person name="Baudouin L."/>
            <person name="Xia W."/>
            <person name="Bocs S."/>
            <person name="Xu J."/>
            <person name="Li Q."/>
            <person name="Guo A."/>
            <person name="Zhou L."/>
            <person name="Li J."/>
            <person name="Wu Y."/>
            <person name="Ma Z."/>
            <person name="Armero A."/>
            <person name="Issali A.E."/>
            <person name="Liu N."/>
            <person name="Peng M."/>
            <person name="Yang Y."/>
        </authorList>
    </citation>
    <scope>NUCLEOTIDE SEQUENCE</scope>
    <source>
        <tissue evidence="2">Spear leaf of Hainan Tall coconut</tissue>
    </source>
</reference>
<proteinExistence type="predicted"/>